<dbReference type="GO" id="GO:0005524">
    <property type="term" value="F:ATP binding"/>
    <property type="evidence" value="ECO:0007669"/>
    <property type="project" value="UniProtKB-UniRule"/>
</dbReference>
<keyword evidence="5" id="KW-0418">Kinase</keyword>
<reference evidence="12" key="1">
    <citation type="submission" date="2017-10" db="EMBL/GenBank/DDBJ databases">
        <title>Rapid genome shrinkage in a self-fertile nematode reveals novel sperm competition proteins.</title>
        <authorList>
            <person name="Yin D."/>
            <person name="Schwarz E.M."/>
            <person name="Thomas C.G."/>
            <person name="Felde R.L."/>
            <person name="Korf I.F."/>
            <person name="Cutter A.D."/>
            <person name="Schartner C.M."/>
            <person name="Ralston E.J."/>
            <person name="Meyer B.J."/>
            <person name="Haag E.S."/>
        </authorList>
    </citation>
    <scope>NUCLEOTIDE SEQUENCE [LARGE SCALE GENOMIC DNA]</scope>
    <source>
        <strain evidence="12">JU1422</strain>
    </source>
</reference>
<name>A0A2G5SKL4_9PELO</name>
<evidence type="ECO:0000256" key="8">
    <source>
        <dbReference type="RuleBase" id="RU000304"/>
    </source>
</evidence>
<evidence type="ECO:0000259" key="9">
    <source>
        <dbReference type="PROSITE" id="PS50011"/>
    </source>
</evidence>
<dbReference type="GO" id="GO:0004674">
    <property type="term" value="F:protein serine/threonine kinase activity"/>
    <property type="evidence" value="ECO:0007669"/>
    <property type="project" value="UniProtKB-KW"/>
</dbReference>
<dbReference type="OrthoDB" id="63267at2759"/>
<comment type="similarity">
    <text evidence="8">Belongs to the protein kinase superfamily.</text>
</comment>
<evidence type="ECO:0000256" key="1">
    <source>
        <dbReference type="ARBA" id="ARBA00022527"/>
    </source>
</evidence>
<dbReference type="PROSITE" id="PS00108">
    <property type="entry name" value="PROTEIN_KINASE_ST"/>
    <property type="match status" value="1"/>
</dbReference>
<dbReference type="InterPro" id="IPR000961">
    <property type="entry name" value="AGC-kinase_C"/>
</dbReference>
<gene>
    <name evidence="11" type="primary">Cnig_chr_X.g22510</name>
    <name evidence="11" type="ORF">B9Z55_022510</name>
</gene>
<organism evidence="11 12">
    <name type="scientific">Caenorhabditis nigoni</name>
    <dbReference type="NCBI Taxonomy" id="1611254"/>
    <lineage>
        <taxon>Eukaryota</taxon>
        <taxon>Metazoa</taxon>
        <taxon>Ecdysozoa</taxon>
        <taxon>Nematoda</taxon>
        <taxon>Chromadorea</taxon>
        <taxon>Rhabditida</taxon>
        <taxon>Rhabditina</taxon>
        <taxon>Rhabditomorpha</taxon>
        <taxon>Rhabditoidea</taxon>
        <taxon>Rhabditidae</taxon>
        <taxon>Peloderinae</taxon>
        <taxon>Caenorhabditis</taxon>
    </lineage>
</organism>
<protein>
    <recommendedName>
        <fullName evidence="13">Protein kinase domain-containing protein</fullName>
    </recommendedName>
</protein>
<evidence type="ECO:0000256" key="2">
    <source>
        <dbReference type="ARBA" id="ARBA00022553"/>
    </source>
</evidence>
<dbReference type="STRING" id="1611254.A0A2G5SKL4"/>
<dbReference type="AlphaFoldDB" id="A0A2G5SKL4"/>
<keyword evidence="3" id="KW-0808">Transferase</keyword>
<dbReference type="Gene3D" id="3.30.200.20">
    <property type="entry name" value="Phosphorylase Kinase, domain 1"/>
    <property type="match status" value="1"/>
</dbReference>
<keyword evidence="12" id="KW-1185">Reference proteome</keyword>
<evidence type="ECO:0000256" key="3">
    <source>
        <dbReference type="ARBA" id="ARBA00022679"/>
    </source>
</evidence>
<evidence type="ECO:0000256" key="4">
    <source>
        <dbReference type="ARBA" id="ARBA00022741"/>
    </source>
</evidence>
<dbReference type="PROSITE" id="PS00107">
    <property type="entry name" value="PROTEIN_KINASE_ATP"/>
    <property type="match status" value="1"/>
</dbReference>
<feature type="domain" description="AGC-kinase C-terminal" evidence="10">
    <location>
        <begin position="276"/>
        <end position="350"/>
    </location>
</feature>
<evidence type="ECO:0000256" key="7">
    <source>
        <dbReference type="PROSITE-ProRule" id="PRU10141"/>
    </source>
</evidence>
<dbReference type="Pfam" id="PF00433">
    <property type="entry name" value="Pkinase_C"/>
    <property type="match status" value="1"/>
</dbReference>
<dbReference type="EMBL" id="PDUG01000006">
    <property type="protein sequence ID" value="PIC15590.1"/>
    <property type="molecule type" value="Genomic_DNA"/>
</dbReference>
<sequence>MEQQVQEQLQRLSMSPANPVGIKDFQFLKVVGIGGYGKVYQVREKSGDHVYALKIVRKTDRPIDAKHLQDEIRVLKTVNSPFLCRLQTCFETEEKVYLVMEFLHGGELYTLLNKLGKMSEIAGKFYIAGLVLALEHLHDCHVVYRDLKPVNVMLDGKGQVRLTDFGLSKFNFPKGARTGTFCGTPEYMAPEVIKRKPYDHSVDVYSLGCVIYDMLTGGPPFQGKTEKETTQMALKDPLLLPSHLSIECQTILLSLMRRDPRQRMGLEELKTTAFFRGTDWQKMKAQGYVPPYIPSVLNDEDVSNFESCFTDMPAEESPVKKPSEKVKKTIKENVFAGFDSVAQSTSKLGKASKRLAFKNLTNEAGDQ</sequence>
<dbReference type="InterPro" id="IPR008271">
    <property type="entry name" value="Ser/Thr_kinase_AS"/>
</dbReference>
<dbReference type="SUPFAM" id="SSF56112">
    <property type="entry name" value="Protein kinase-like (PK-like)"/>
    <property type="match status" value="1"/>
</dbReference>
<feature type="domain" description="Protein kinase" evidence="9">
    <location>
        <begin position="25"/>
        <end position="275"/>
    </location>
</feature>
<dbReference type="FunFam" id="3.30.200.20:FF:000537">
    <property type="entry name" value="Non-specific serine/threonine protein kinase"/>
    <property type="match status" value="1"/>
</dbReference>
<comment type="caution">
    <text evidence="11">The sequence shown here is derived from an EMBL/GenBank/DDBJ whole genome shotgun (WGS) entry which is preliminary data.</text>
</comment>
<evidence type="ECO:0000259" key="10">
    <source>
        <dbReference type="PROSITE" id="PS51285"/>
    </source>
</evidence>
<dbReference type="SMART" id="SM00133">
    <property type="entry name" value="S_TK_X"/>
    <property type="match status" value="1"/>
</dbReference>
<accession>A0A2G5SKL4</accession>
<keyword evidence="1 8" id="KW-0723">Serine/threonine-protein kinase</keyword>
<dbReference type="FunFam" id="1.10.510.10:FF:000210">
    <property type="entry name" value="Non-specific serine/threonine protein kinase"/>
    <property type="match status" value="1"/>
</dbReference>
<dbReference type="Pfam" id="PF00069">
    <property type="entry name" value="Pkinase"/>
    <property type="match status" value="1"/>
</dbReference>
<evidence type="ECO:0000256" key="5">
    <source>
        <dbReference type="ARBA" id="ARBA00022777"/>
    </source>
</evidence>
<dbReference type="PROSITE" id="PS50011">
    <property type="entry name" value="PROTEIN_KINASE_DOM"/>
    <property type="match status" value="1"/>
</dbReference>
<evidence type="ECO:0000313" key="11">
    <source>
        <dbReference type="EMBL" id="PIC15590.1"/>
    </source>
</evidence>
<dbReference type="Proteomes" id="UP000230233">
    <property type="component" value="Chromosome X"/>
</dbReference>
<evidence type="ECO:0008006" key="13">
    <source>
        <dbReference type="Google" id="ProtNLM"/>
    </source>
</evidence>
<dbReference type="PROSITE" id="PS51285">
    <property type="entry name" value="AGC_KINASE_CTER"/>
    <property type="match status" value="1"/>
</dbReference>
<feature type="binding site" evidence="7">
    <location>
        <position position="58"/>
    </location>
    <ligand>
        <name>ATP</name>
        <dbReference type="ChEBI" id="CHEBI:30616"/>
    </ligand>
</feature>
<keyword evidence="6 7" id="KW-0067">ATP-binding</keyword>
<proteinExistence type="inferred from homology"/>
<dbReference type="SMART" id="SM00220">
    <property type="entry name" value="S_TKc"/>
    <property type="match status" value="1"/>
</dbReference>
<dbReference type="InterPro" id="IPR017892">
    <property type="entry name" value="Pkinase_C"/>
</dbReference>
<keyword evidence="4 7" id="KW-0547">Nucleotide-binding</keyword>
<dbReference type="InterPro" id="IPR017441">
    <property type="entry name" value="Protein_kinase_ATP_BS"/>
</dbReference>
<dbReference type="Gene3D" id="1.10.510.10">
    <property type="entry name" value="Transferase(Phosphotransferase) domain 1"/>
    <property type="match status" value="1"/>
</dbReference>
<evidence type="ECO:0000313" key="12">
    <source>
        <dbReference type="Proteomes" id="UP000230233"/>
    </source>
</evidence>
<dbReference type="PANTHER" id="PTHR24351">
    <property type="entry name" value="RIBOSOMAL PROTEIN S6 KINASE"/>
    <property type="match status" value="1"/>
</dbReference>
<keyword evidence="2" id="KW-0597">Phosphoprotein</keyword>
<evidence type="ECO:0000256" key="6">
    <source>
        <dbReference type="ARBA" id="ARBA00022840"/>
    </source>
</evidence>
<dbReference type="InterPro" id="IPR011009">
    <property type="entry name" value="Kinase-like_dom_sf"/>
</dbReference>
<dbReference type="InterPro" id="IPR000719">
    <property type="entry name" value="Prot_kinase_dom"/>
</dbReference>